<organism evidence="5 6">
    <name type="scientific">Parastrongyloides trichosuri</name>
    <name type="common">Possum-specific nematode worm</name>
    <dbReference type="NCBI Taxonomy" id="131310"/>
    <lineage>
        <taxon>Eukaryota</taxon>
        <taxon>Metazoa</taxon>
        <taxon>Ecdysozoa</taxon>
        <taxon>Nematoda</taxon>
        <taxon>Chromadorea</taxon>
        <taxon>Rhabditida</taxon>
        <taxon>Tylenchina</taxon>
        <taxon>Panagrolaimomorpha</taxon>
        <taxon>Strongyloidoidea</taxon>
        <taxon>Strongyloididae</taxon>
        <taxon>Parastrongyloides</taxon>
    </lineage>
</organism>
<feature type="coiled-coil region" evidence="1">
    <location>
        <begin position="645"/>
        <end position="700"/>
    </location>
</feature>
<dbReference type="WBParaSite" id="PTRK_0001156600.1">
    <property type="protein sequence ID" value="PTRK_0001156600.1"/>
    <property type="gene ID" value="PTRK_0001156600"/>
</dbReference>
<name>A0A0N4ZST4_PARTI</name>
<dbReference type="InterPro" id="IPR055352">
    <property type="entry name" value="CCD_aECM"/>
</dbReference>
<evidence type="ECO:0000256" key="3">
    <source>
        <dbReference type="SAM" id="SignalP"/>
    </source>
</evidence>
<dbReference type="STRING" id="131310.A0A0N4ZST4"/>
<dbReference type="PANTHER" id="PTHR37435">
    <property type="entry name" value="PROTEIN CBG14344"/>
    <property type="match status" value="1"/>
</dbReference>
<evidence type="ECO:0000313" key="6">
    <source>
        <dbReference type="WBParaSite" id="PTRK_0001156600.1"/>
    </source>
</evidence>
<feature type="compositionally biased region" description="Low complexity" evidence="2">
    <location>
        <begin position="203"/>
        <end position="214"/>
    </location>
</feature>
<evidence type="ECO:0000256" key="2">
    <source>
        <dbReference type="SAM" id="MobiDB-lite"/>
    </source>
</evidence>
<dbReference type="AlphaFoldDB" id="A0A0N4ZST4"/>
<sequence>MKFLFLIFLLVSIGLGEIVQRNYRKDGVKEFEIVKYVKGNKCDCSCKCNPQNQLKFFTDTTTNIPTTNSEKSKTIAKIVTVDLGKLISTSAKSRNMKIINVNVEANIVSDNKSTTLSTLATKNQKNVEHEEETTIPIDTILLPSEELSKSSVETTTIAIPTDEFSTEIEEEMTTMSMESTTLTQKETTPIQTEDSTTNDQEEITTTPIESTTLTQKETTPIQIEDSTTNSQEEITTTPIESSTLFQKETTISTIISQTGEKSTVLITDETTTIPITEDNISTESMTNLDTTTQLINENSTSTNVKNIPPVSFTTESTLKTLTTSQTDGITLELTTKEIAENESVEEITNETTEKMKQTKKIIKDKNTLTTKKSNNNTKFVNELGLEIANSTSNSSEEDIPEAEFSENEKMEHIVDTTASTRPLKIGIKNTESVKIKTTTLPTFNIDINSLISKISTTTQQTTTEDESEEVAFKIEPIDDKSLESVTEMFETTFGITESSTELSTTTELTTSKNEPFNVLEVLKNIEIVTDKVEELDSLESPITKDIYNLVNEIRSKFENTSTTLKIKENDQRLIQVKWSKLINKLREKLAALQLKRKEKEEIIALSTLDFETNEPKVTTPFIKVFSKKYKEHPSTDFSINEIPIEEKSSKSIQTLEERLEKAKNLREQQEKAQGDEKIVIEKTLDALAEKERLLREQADRQRLHFVSHHLSKARTIGDSTLIRQPLRRGPDPLEIDESTKLPQVQCEPVRNFIKIFKIDDPKMWIQENCQFVKQYFPSASCVQIKDILISCL</sequence>
<evidence type="ECO:0000256" key="1">
    <source>
        <dbReference type="SAM" id="Coils"/>
    </source>
</evidence>
<dbReference type="PANTHER" id="PTHR37435:SF3">
    <property type="entry name" value="DUMPY: SHORTER THAN WILD-TYPE"/>
    <property type="match status" value="1"/>
</dbReference>
<keyword evidence="5" id="KW-1185">Reference proteome</keyword>
<feature type="chain" id="PRO_5005892176" evidence="3">
    <location>
        <begin position="17"/>
        <end position="792"/>
    </location>
</feature>
<reference evidence="6" key="1">
    <citation type="submission" date="2017-02" db="UniProtKB">
        <authorList>
            <consortium name="WormBaseParasite"/>
        </authorList>
    </citation>
    <scope>IDENTIFICATION</scope>
</reference>
<keyword evidence="3" id="KW-0732">Signal</keyword>
<evidence type="ECO:0000259" key="4">
    <source>
        <dbReference type="Pfam" id="PF23626"/>
    </source>
</evidence>
<feature type="signal peptide" evidence="3">
    <location>
        <begin position="1"/>
        <end position="16"/>
    </location>
</feature>
<keyword evidence="1" id="KW-0175">Coiled coil</keyword>
<feature type="compositionally biased region" description="Polar residues" evidence="2">
    <location>
        <begin position="215"/>
        <end position="231"/>
    </location>
</feature>
<dbReference type="Pfam" id="PF23626">
    <property type="entry name" value="CCD_aECM"/>
    <property type="match status" value="1"/>
</dbReference>
<dbReference type="Proteomes" id="UP000038045">
    <property type="component" value="Unplaced"/>
</dbReference>
<proteinExistence type="predicted"/>
<protein>
    <submittedName>
        <fullName evidence="6">ShKT domain-containing protein</fullName>
    </submittedName>
</protein>
<accession>A0A0N4ZST4</accession>
<evidence type="ECO:0000313" key="5">
    <source>
        <dbReference type="Proteomes" id="UP000038045"/>
    </source>
</evidence>
<feature type="region of interest" description="Disordered" evidence="2">
    <location>
        <begin position="175"/>
        <end position="239"/>
    </location>
</feature>
<feature type="domain" description="aECM cysteine-cradle" evidence="4">
    <location>
        <begin position="745"/>
        <end position="791"/>
    </location>
</feature>
<feature type="compositionally biased region" description="Polar residues" evidence="2">
    <location>
        <begin position="182"/>
        <end position="198"/>
    </location>
</feature>